<protein>
    <submittedName>
        <fullName evidence="2">Class I SAM-dependent methyltransferase</fullName>
    </submittedName>
</protein>
<dbReference type="Pfam" id="PF13649">
    <property type="entry name" value="Methyltransf_25"/>
    <property type="match status" value="1"/>
</dbReference>
<dbReference type="InterPro" id="IPR041698">
    <property type="entry name" value="Methyltransf_25"/>
</dbReference>
<organism evidence="2 3">
    <name type="scientific">Mammaliicoccus lentus</name>
    <name type="common">Staphylococcus lentus</name>
    <dbReference type="NCBI Taxonomy" id="42858"/>
    <lineage>
        <taxon>Bacteria</taxon>
        <taxon>Bacillati</taxon>
        <taxon>Bacillota</taxon>
        <taxon>Bacilli</taxon>
        <taxon>Bacillales</taxon>
        <taxon>Staphylococcaceae</taxon>
        <taxon>Mammaliicoccus</taxon>
    </lineage>
</organism>
<dbReference type="AlphaFoldDB" id="A0AAX3W342"/>
<keyword evidence="2" id="KW-0808">Transferase</keyword>
<dbReference type="EMBL" id="CP118848">
    <property type="protein sequence ID" value="WHI59756.1"/>
    <property type="molecule type" value="Genomic_DNA"/>
</dbReference>
<keyword evidence="2" id="KW-0489">Methyltransferase</keyword>
<dbReference type="CDD" id="cd02440">
    <property type="entry name" value="AdoMet_MTases"/>
    <property type="match status" value="1"/>
</dbReference>
<dbReference type="PANTHER" id="PTHR44068:SF11">
    <property type="entry name" value="GERANYL DIPHOSPHATE 2-C-METHYLTRANSFERASE"/>
    <property type="match status" value="1"/>
</dbReference>
<dbReference type="PANTHER" id="PTHR44068">
    <property type="entry name" value="ZGC:194242"/>
    <property type="match status" value="1"/>
</dbReference>
<evidence type="ECO:0000313" key="2">
    <source>
        <dbReference type="EMBL" id="WHI59756.1"/>
    </source>
</evidence>
<dbReference type="GO" id="GO:0032259">
    <property type="term" value="P:methylation"/>
    <property type="evidence" value="ECO:0007669"/>
    <property type="project" value="UniProtKB-KW"/>
</dbReference>
<sequence>MRKEAGHTFLAKLGKKRLRPGGKIATEWLINQGHFSKDKKVLEVGCNMCTTSIQLAKTYGCKIEGVDLNSKALEKGAQNIAYEHVSHLIHLQKANAMNLPFEDEQFDIILNEAMLTMLPIKAKEQALKEYYRVLKPGGVVLTHDIAIINIDSKDEIIQNLSDAINIKVTPLPTAEWYKLYKEAGFNNIKSKVGALTLMTPSGMIRDEGILGTLKIIKNALKKENRSMFIKMFKTMKRYKADMNYIVHAVRK</sequence>
<name>A0AAX3W342_MAMLE</name>
<proteinExistence type="predicted"/>
<accession>A0AAX3W342</accession>
<dbReference type="Proteomes" id="UP001223261">
    <property type="component" value="Chromosome"/>
</dbReference>
<dbReference type="GO" id="GO:0008168">
    <property type="term" value="F:methyltransferase activity"/>
    <property type="evidence" value="ECO:0007669"/>
    <property type="project" value="UniProtKB-KW"/>
</dbReference>
<dbReference type="RefSeq" id="WP_218708182.1">
    <property type="nucleotide sequence ID" value="NZ_CP118848.1"/>
</dbReference>
<dbReference type="InterPro" id="IPR050447">
    <property type="entry name" value="Erg6_SMT_methyltransf"/>
</dbReference>
<evidence type="ECO:0000259" key="1">
    <source>
        <dbReference type="Pfam" id="PF13649"/>
    </source>
</evidence>
<feature type="domain" description="Methyltransferase" evidence="1">
    <location>
        <begin position="41"/>
        <end position="138"/>
    </location>
</feature>
<evidence type="ECO:0000313" key="3">
    <source>
        <dbReference type="Proteomes" id="UP001223261"/>
    </source>
</evidence>
<reference evidence="2" key="1">
    <citation type="journal article" date="2023" name="Antibiotics">
        <title>Prevalence and Molecular Characterization of Methicillin-Resistant Staphylococci (MRS) and Mammaliicocci (MRM) in Dromedary Camels from Algeria: First Detection of SCCmec-mecC Hybrid in Methicillin-Resistant Mammaliicoccus lentus.</title>
        <authorList>
            <person name="Belhout C."/>
            <person name="Boyen F."/>
            <person name="Vereecke N."/>
            <person name="Theuns S."/>
            <person name="Taibi N."/>
            <person name="Stegger M."/>
            <person name="de la Fe-Rodriguez P.Y."/>
            <person name="Bouayad L."/>
            <person name="Elgroud R."/>
            <person name="Butaye P."/>
        </authorList>
    </citation>
    <scope>NUCLEOTIDE SEQUENCE</scope>
    <source>
        <strain evidence="2">7048</strain>
    </source>
</reference>
<gene>
    <name evidence="2" type="ORF">PYH69_13735</name>
</gene>
<dbReference type="GeneID" id="99675504"/>